<dbReference type="EMBL" id="SMAO01000006">
    <property type="protein sequence ID" value="TCT20148.1"/>
    <property type="molecule type" value="Genomic_DNA"/>
</dbReference>
<dbReference type="SUPFAM" id="SSF53335">
    <property type="entry name" value="S-adenosyl-L-methionine-dependent methyltransferases"/>
    <property type="match status" value="1"/>
</dbReference>
<gene>
    <name evidence="1" type="ORF">EDC35_10675</name>
</gene>
<keyword evidence="1" id="KW-0808">Transferase</keyword>
<dbReference type="Gene3D" id="3.40.50.150">
    <property type="entry name" value="Vaccinia Virus protein VP39"/>
    <property type="match status" value="1"/>
</dbReference>
<dbReference type="AlphaFoldDB" id="A0A4R3MUK2"/>
<dbReference type="OrthoDB" id="6681190at2"/>
<name>A0A4R3MUK2_9GAMM</name>
<dbReference type="InterPro" id="IPR029063">
    <property type="entry name" value="SAM-dependent_MTases_sf"/>
</dbReference>
<dbReference type="GO" id="GO:0032259">
    <property type="term" value="P:methylation"/>
    <property type="evidence" value="ECO:0007669"/>
    <property type="project" value="UniProtKB-KW"/>
</dbReference>
<dbReference type="Proteomes" id="UP000295717">
    <property type="component" value="Unassembled WGS sequence"/>
</dbReference>
<reference evidence="1 2" key="1">
    <citation type="submission" date="2019-03" db="EMBL/GenBank/DDBJ databases">
        <title>Genomic Encyclopedia of Type Strains, Phase IV (KMG-IV): sequencing the most valuable type-strain genomes for metagenomic binning, comparative biology and taxonomic classification.</title>
        <authorList>
            <person name="Goeker M."/>
        </authorList>
    </citation>
    <scope>NUCLEOTIDE SEQUENCE [LARGE SCALE GENOMIC DNA]</scope>
    <source>
        <strain evidence="1 2">DSM 13587</strain>
    </source>
</reference>
<keyword evidence="1" id="KW-0489">Methyltransferase</keyword>
<keyword evidence="2" id="KW-1185">Reference proteome</keyword>
<dbReference type="Pfam" id="PF13489">
    <property type="entry name" value="Methyltransf_23"/>
    <property type="match status" value="1"/>
</dbReference>
<dbReference type="PANTHER" id="PTHR43861:SF1">
    <property type="entry name" value="TRANS-ACONITATE 2-METHYLTRANSFERASE"/>
    <property type="match status" value="1"/>
</dbReference>
<accession>A0A4R3MUK2</accession>
<dbReference type="RefSeq" id="WP_132977553.1">
    <property type="nucleotide sequence ID" value="NZ_SMAO01000006.1"/>
</dbReference>
<dbReference type="PANTHER" id="PTHR43861">
    <property type="entry name" value="TRANS-ACONITATE 2-METHYLTRANSFERASE-RELATED"/>
    <property type="match status" value="1"/>
</dbReference>
<organism evidence="1 2">
    <name type="scientific">Thiobaca trueperi</name>
    <dbReference type="NCBI Taxonomy" id="127458"/>
    <lineage>
        <taxon>Bacteria</taxon>
        <taxon>Pseudomonadati</taxon>
        <taxon>Pseudomonadota</taxon>
        <taxon>Gammaproteobacteria</taxon>
        <taxon>Chromatiales</taxon>
        <taxon>Chromatiaceae</taxon>
        <taxon>Thiobaca</taxon>
    </lineage>
</organism>
<protein>
    <submittedName>
        <fullName evidence="1">Methyltransferase family protein</fullName>
    </submittedName>
</protein>
<comment type="caution">
    <text evidence="1">The sequence shown here is derived from an EMBL/GenBank/DDBJ whole genome shotgun (WGS) entry which is preliminary data.</text>
</comment>
<evidence type="ECO:0000313" key="2">
    <source>
        <dbReference type="Proteomes" id="UP000295717"/>
    </source>
</evidence>
<proteinExistence type="predicted"/>
<dbReference type="CDD" id="cd02440">
    <property type="entry name" value="AdoMet_MTases"/>
    <property type="match status" value="1"/>
</dbReference>
<dbReference type="GO" id="GO:0008168">
    <property type="term" value="F:methyltransferase activity"/>
    <property type="evidence" value="ECO:0007669"/>
    <property type="project" value="UniProtKB-KW"/>
</dbReference>
<evidence type="ECO:0000313" key="1">
    <source>
        <dbReference type="EMBL" id="TCT20148.1"/>
    </source>
</evidence>
<sequence>MQDSREDVCRAYEAFAVTYDRQRGQFDLDALLNEFLALLPGRGALLDLGCGAGEPVARTFIERGWTVTGVDFSGAMLELAAQTCPAMQRIQADMRAVEFPPGHFDAISLVYSLFHLPWREHPALFARLRHWLKPSGRLLFTYATADYTGQEQFEGDKLFMGQRLFYSHTTEAELTAQLAAAGLVIEQADRREIGGERFLWVMARRAEAVIHPNSKLVTP</sequence>